<dbReference type="PANTHER" id="PTHR46054:SF3">
    <property type="entry name" value="MATERNAL EFFECT PROTEIN STAUFEN"/>
    <property type="match status" value="1"/>
</dbReference>
<dbReference type="GO" id="GO:0003729">
    <property type="term" value="F:mRNA binding"/>
    <property type="evidence" value="ECO:0007669"/>
    <property type="project" value="TreeGrafter"/>
</dbReference>
<protein>
    <recommendedName>
        <fullName evidence="5">DRBM domain-containing protein</fullName>
    </recommendedName>
</protein>
<evidence type="ECO:0000313" key="7">
    <source>
        <dbReference type="Proteomes" id="UP001497382"/>
    </source>
</evidence>
<dbReference type="FunFam" id="3.30.160.20:FF:000007">
    <property type="entry name" value="Double-stranded RNA-binding protein Staufen homolog 1"/>
    <property type="match status" value="2"/>
</dbReference>
<dbReference type="PANTHER" id="PTHR46054">
    <property type="entry name" value="MATERNAL EFFECT PROTEIN STAUFEN"/>
    <property type="match status" value="1"/>
</dbReference>
<dbReference type="CDD" id="cd19860">
    <property type="entry name" value="DSRM_STAU_rpt4"/>
    <property type="match status" value="1"/>
</dbReference>
<feature type="compositionally biased region" description="Acidic residues" evidence="4">
    <location>
        <begin position="315"/>
        <end position="324"/>
    </location>
</feature>
<dbReference type="GO" id="GO:0005886">
    <property type="term" value="C:plasma membrane"/>
    <property type="evidence" value="ECO:0007669"/>
    <property type="project" value="TreeGrafter"/>
</dbReference>
<dbReference type="Proteomes" id="UP001497382">
    <property type="component" value="Unassembled WGS sequence"/>
</dbReference>
<keyword evidence="1" id="KW-0677">Repeat</keyword>
<accession>A0AAV2B185</accession>
<feature type="domain" description="DRBM" evidence="5">
    <location>
        <begin position="434"/>
        <end position="502"/>
    </location>
</feature>
<proteinExistence type="predicted"/>
<dbReference type="GO" id="GO:0007281">
    <property type="term" value="P:germ cell development"/>
    <property type="evidence" value="ECO:0007669"/>
    <property type="project" value="TreeGrafter"/>
</dbReference>
<evidence type="ECO:0000256" key="1">
    <source>
        <dbReference type="ARBA" id="ARBA00022737"/>
    </source>
</evidence>
<dbReference type="SUPFAM" id="SSF54768">
    <property type="entry name" value="dsRNA-binding domain-like"/>
    <property type="match status" value="5"/>
</dbReference>
<dbReference type="CDD" id="cd19861">
    <property type="entry name" value="DSRM_STAU_rpt5"/>
    <property type="match status" value="1"/>
</dbReference>
<dbReference type="CDD" id="cd19857">
    <property type="entry name" value="DSRM_STAU_rpt1"/>
    <property type="match status" value="1"/>
</dbReference>
<dbReference type="FunFam" id="3.30.160.20:FF:000013">
    <property type="entry name" value="double-stranded RNA-binding protein Staufen homolog 2 isoform X3"/>
    <property type="match status" value="1"/>
</dbReference>
<dbReference type="AlphaFoldDB" id="A0AAV2B185"/>
<evidence type="ECO:0000259" key="5">
    <source>
        <dbReference type="PROSITE" id="PS50137"/>
    </source>
</evidence>
<feature type="domain" description="DRBM" evidence="5">
    <location>
        <begin position="328"/>
        <end position="395"/>
    </location>
</feature>
<dbReference type="GO" id="GO:0035418">
    <property type="term" value="P:protein localization to synapse"/>
    <property type="evidence" value="ECO:0007669"/>
    <property type="project" value="TreeGrafter"/>
</dbReference>
<dbReference type="CDD" id="cd19859">
    <property type="entry name" value="DSRM_STAU_rpt3"/>
    <property type="match status" value="1"/>
</dbReference>
<dbReference type="GO" id="GO:0032839">
    <property type="term" value="C:dendrite cytoplasm"/>
    <property type="evidence" value="ECO:0007669"/>
    <property type="project" value="GOC"/>
</dbReference>
<sequence>MEIQSSRLAVKFESMNPNSNILQRQMAGTILPPPTMNTNAGSGLMVGVNINQGGIPNAMLPNTGHKLEVLGDHPLNAQNNMQSPPHQGQLPVTTVGGTAPSSTAPSAGGCIIQSTGTMANTKEKTPMCLINELARFNKVQHQYRLVDESGPPHKKTFTVVLKLDTEEYTASGPSIKKAQHAAAAIALEQTLLKHPPPKSQRKAMGPITPTVELNALAMKRGEPAVYQLIEPSRPQYIPNLNFRGMYQQRYHYPKVPTYYVSLKVGNRQFFGEGRTAQAARHAAAEEALAALRNLPYPENVKRQHETPHQKTNGESVEEEEDESDDLKSPISLVHEIALKRGLAVNFEVTRESGPPHMRTFVTRCTVGDISTDGEGNGKKVSKKRAAEKMLEELRKLPSLPPAQQKVKKKPIIKKKNRNLIKEQKADPQYGQGINPISRLIQIQQAKKEREPVYTVIDERGEPRQREFIMQCSLGDLTTTGTGPNKKTAKRNAAEAMLQRMGYSRPIIPPGKPAVKSPGMESPHIYQNQDSDKRKIYSDHEGEKLDSDGKMGRQLVPGLLLMPEASLSDQNNIQGYTMANSASLHRAPGGPTSQVQVNKMLQTVAIIAKELLDTGLSPTAEAIRKASMKPVTHQPLGGFKQKLLYLAEVLGFPVHFTDFPKGAKLEHICLVSVAINPNQVKHGAGATVEAAHDQAALGALRSLAELGMEAVSDGVKKENSTITGDGLYMNPGQGPAPKLANSPSTDLGSNPKTGSTIPITAKDSH</sequence>
<dbReference type="Pfam" id="PF00035">
    <property type="entry name" value="dsrm"/>
    <property type="match status" value="3"/>
</dbReference>
<name>A0AAV2B185_9ARAC</name>
<dbReference type="Pfam" id="PF16482">
    <property type="entry name" value="Staufen_C"/>
    <property type="match status" value="1"/>
</dbReference>
<keyword evidence="2 3" id="KW-0694">RNA-binding</keyword>
<reference evidence="6 7" key="1">
    <citation type="submission" date="2024-04" db="EMBL/GenBank/DDBJ databases">
        <authorList>
            <person name="Rising A."/>
            <person name="Reimegard J."/>
            <person name="Sonavane S."/>
            <person name="Akerstrom W."/>
            <person name="Nylinder S."/>
            <person name="Hedman E."/>
            <person name="Kallberg Y."/>
        </authorList>
    </citation>
    <scope>NUCLEOTIDE SEQUENCE [LARGE SCALE GENOMIC DNA]</scope>
</reference>
<gene>
    <name evidence="6" type="ORF">LARSCL_LOCUS16070</name>
</gene>
<organism evidence="6 7">
    <name type="scientific">Larinioides sclopetarius</name>
    <dbReference type="NCBI Taxonomy" id="280406"/>
    <lineage>
        <taxon>Eukaryota</taxon>
        <taxon>Metazoa</taxon>
        <taxon>Ecdysozoa</taxon>
        <taxon>Arthropoda</taxon>
        <taxon>Chelicerata</taxon>
        <taxon>Arachnida</taxon>
        <taxon>Araneae</taxon>
        <taxon>Araneomorphae</taxon>
        <taxon>Entelegynae</taxon>
        <taxon>Araneoidea</taxon>
        <taxon>Araneidae</taxon>
        <taxon>Larinioides</taxon>
    </lineage>
</organism>
<feature type="compositionally biased region" description="Polar residues" evidence="4">
    <location>
        <begin position="740"/>
        <end position="757"/>
    </location>
</feature>
<feature type="region of interest" description="Disordered" evidence="4">
    <location>
        <begin position="721"/>
        <end position="764"/>
    </location>
</feature>
<dbReference type="GO" id="GO:0010494">
    <property type="term" value="C:cytoplasmic stress granule"/>
    <property type="evidence" value="ECO:0007669"/>
    <property type="project" value="TreeGrafter"/>
</dbReference>
<dbReference type="EMBL" id="CAXIEN010000253">
    <property type="protein sequence ID" value="CAL1289670.1"/>
    <property type="molecule type" value="Genomic_DNA"/>
</dbReference>
<dbReference type="GO" id="GO:0098964">
    <property type="term" value="P:anterograde dendritic transport of messenger ribonucleoprotein complex"/>
    <property type="evidence" value="ECO:0007669"/>
    <property type="project" value="TreeGrafter"/>
</dbReference>
<evidence type="ECO:0000313" key="6">
    <source>
        <dbReference type="EMBL" id="CAL1289670.1"/>
    </source>
</evidence>
<dbReference type="GO" id="GO:0043025">
    <property type="term" value="C:neuronal cell body"/>
    <property type="evidence" value="ECO:0007669"/>
    <property type="project" value="TreeGrafter"/>
</dbReference>
<feature type="region of interest" description="Disordered" evidence="4">
    <location>
        <begin position="295"/>
        <end position="327"/>
    </location>
</feature>
<dbReference type="InterPro" id="IPR051740">
    <property type="entry name" value="DRBM-containing_protein"/>
</dbReference>
<dbReference type="GO" id="GO:0003725">
    <property type="term" value="F:double-stranded RNA binding"/>
    <property type="evidence" value="ECO:0007669"/>
    <property type="project" value="TreeGrafter"/>
</dbReference>
<dbReference type="InterPro" id="IPR014720">
    <property type="entry name" value="dsRBD_dom"/>
</dbReference>
<evidence type="ECO:0000256" key="2">
    <source>
        <dbReference type="ARBA" id="ARBA00022884"/>
    </source>
</evidence>
<dbReference type="PROSITE" id="PS50137">
    <property type="entry name" value="DS_RBD"/>
    <property type="match status" value="4"/>
</dbReference>
<feature type="domain" description="DRBM" evidence="5">
    <location>
        <begin position="208"/>
        <end position="293"/>
    </location>
</feature>
<feature type="domain" description="DRBM" evidence="5">
    <location>
        <begin position="125"/>
        <end position="192"/>
    </location>
</feature>
<evidence type="ECO:0000256" key="3">
    <source>
        <dbReference type="PROSITE-ProRule" id="PRU00266"/>
    </source>
</evidence>
<comment type="caution">
    <text evidence="6">The sequence shown here is derived from an EMBL/GenBank/DDBJ whole genome shotgun (WGS) entry which is preliminary data.</text>
</comment>
<keyword evidence="7" id="KW-1185">Reference proteome</keyword>
<evidence type="ECO:0000256" key="4">
    <source>
        <dbReference type="SAM" id="MobiDB-lite"/>
    </source>
</evidence>
<dbReference type="InterPro" id="IPR032478">
    <property type="entry name" value="Staufen_C"/>
</dbReference>
<dbReference type="SMART" id="SM00358">
    <property type="entry name" value="DSRM"/>
    <property type="match status" value="5"/>
</dbReference>
<dbReference type="GO" id="GO:0008298">
    <property type="term" value="P:intracellular mRNA localization"/>
    <property type="evidence" value="ECO:0007669"/>
    <property type="project" value="TreeGrafter"/>
</dbReference>
<dbReference type="Gene3D" id="3.30.160.20">
    <property type="match status" value="5"/>
</dbReference>
<feature type="compositionally biased region" description="Basic and acidic residues" evidence="4">
    <location>
        <begin position="299"/>
        <end position="308"/>
    </location>
</feature>